<accession>A0A6L2JFX4</accession>
<dbReference type="PANTHER" id="PTHR37984:SF5">
    <property type="entry name" value="PROTEIN NYNRIN-LIKE"/>
    <property type="match status" value="1"/>
</dbReference>
<dbReference type="InterPro" id="IPR005162">
    <property type="entry name" value="Retrotrans_gag_dom"/>
</dbReference>
<keyword evidence="2" id="KW-0808">Transferase</keyword>
<dbReference type="InterPro" id="IPR036397">
    <property type="entry name" value="RNaseH_sf"/>
</dbReference>
<feature type="region of interest" description="Disordered" evidence="8">
    <location>
        <begin position="83"/>
        <end position="130"/>
    </location>
</feature>
<sequence length="1967" mass="222285">MAASFISISLDVSVESVGSSFPRVILIGSISVEVSVAPEVGAAAVASPAGVLELDTHSSSEADPSESSLPPISVAPMVSPFPVSSSGHSSSDHSLFGHSSSGHSLSGHTPPDTTDADSSTPPRFVHPPLSMTPRRSEAYLRWSKRCRSHTATITSSIHAMRALVPSRVDLLPPRKRFRDSISPEDSVEEDIDTDVLEDIKADATAIEVAVDRDVEVGIDAGIGMEVNVRVDVEDEVEDEVESNDREIPLQRIEDIETGQGELEARSMIAGGERASLLDQVTSLERSNARLRDVMMMERARADRFQRRTRFIESKLRQIRRFRYYDRMRSRRLETFAVRCLALAAYEANRVANALKAENQSQNGSDSDNGNGKNGNGENGNGENGNGENGNPNENDRGARPVARECTYQDFMKCQPLNFKGTKGVVRNEIQKMESELWNLTMKNNDLAAYTSRFQELTMMCTKMVTEEEDRVEKFIGGLPDNIQGNVIAVEPIRLQDAVQIANNLMDQKLKGYAVKNAENKIRLKVKQRDNRRQQPPFKRPNAGGQNVARAYTTGNNERKSYNGSLPLYNKCKLHHEWLRTVRYGKCNKLKDQNHENKAGNKNGVGEARGKAYVLGGGDANPDLNVVKGTFLLNNCSAFVLFDSGADRSFMSTTVSTLFDITPNTLDVSYVVELANGRISETNTVLRGCTLGLLGYSFNIDQMPVELGSFNVIIDMDWLANHHAMIVCDEKIVRIPYGDEVLIVQGDRGENGEKSKLSIISCTKTQRYIKRGCLIFLAQVTKKETKDKSEGKRLEDVPTVRDFPKVFPEDLHRLPPTRQVEFQIDLVPGAAPVKEDVPKTTFRTRYGHYEFQVMPFGLTNTPTIFMDLMNWVCKPYLDKIVIVFIDDILIYSKSKEEHTKHLKLILELLKKEELYAKFLKCDFWLSKIAKPMTKLTQKNVKFDWSKKAEAAFQLLKQKLCSASILALPKGSENFVAYCDASRKGLGAILMQREKVIAYASCQLKSYKKNYTTHDLELGAIVFAPKMWRHYLYDTKCIVFTDHKSLQHILDQKELNTRQHRWLELLNDYDCEIHYHPGKANVTNGQSERTIQTLEDTMRACVMDFGKGWDRHLPLMEFFYNNSFHSSIKVSPFEALYSQKCRLPICWVEVGDAQLNGIEIIHETTEKIIQIKKHIQAVRDRQNSYADRGYEPLAIPLDEIQIDDKLNFIKEPVEIMDREFKRLKQSCISIVKNEDLDAYDSDCDDAKAVLMANLSSYGSDVISETIPSRNMNPVAAQQVALDNALVAPEKRLKIEKCNARIKFSKPQRETTYQVTLDALKLSSCYPAFLISAEVPEEYMHQFWKTIKRSKIQMHTEDMVSFIKELGYTDKCDMLSKINTDHMHQPWRTFSAVINSASLGNPQVLIGSGLQERKSYREYSTKRMLTMWLYCGKMLYKTISMRNRINLHIVRDDTLLGTLIFIFKTQDYQKYGTLIPEEMINQAIKYSKAYKAYLDFATRKATPKKARKFKKPALPSKKQTLVLEDEPAKKPKRAEKSVPDKEDVSSKKSSRKKLAGVVIRDTSESPQEKASRILTCFKQVAQMMELVFNQRFLMSLKKRQMVQVKELVLYQGFQMCPKINLRVKTSLGEIVEIDDDSNDDFGVDEDVRESDDDHDEADDEQTESDDDEEEKQDDEFVHTPDDYVPTDDETNDESKEFDEEEYKELYGDVNISLKDVEPADKEKGDVEMTNTETGDVELKNVNQKGAGNQVKDDAQAIQKTEGPIPSSSISSEYAAKSINFDNIPPVDTKVVSMLDTNVQHEVSCTAPLLTIPVSVIPEHTVVNPLEIFITVSSTTISSLLSSLFLHLQQLIPIPTPMTIEAITSTTVVSESKTLATFHQRITNLEKDAKEFKTVDHSATLLSTIKSEFLNVFKEYLGSSLDDPLHKQRAMYHDLMESILEDDDAINEGVANNLKKRKHDDADKDKGPSAR</sequence>
<evidence type="ECO:0000256" key="3">
    <source>
        <dbReference type="ARBA" id="ARBA00022695"/>
    </source>
</evidence>
<dbReference type="InterPro" id="IPR021109">
    <property type="entry name" value="Peptidase_aspartic_dom_sf"/>
</dbReference>
<feature type="domain" description="Reverse transcriptase" evidence="9">
    <location>
        <begin position="838"/>
        <end position="941"/>
    </location>
</feature>
<evidence type="ECO:0000313" key="12">
    <source>
        <dbReference type="EMBL" id="GEU35467.1"/>
    </source>
</evidence>
<dbReference type="EMBL" id="BKCJ010000694">
    <property type="protein sequence ID" value="GEU35467.1"/>
    <property type="molecule type" value="Genomic_DNA"/>
</dbReference>
<dbReference type="Pfam" id="PF03732">
    <property type="entry name" value="Retrotrans_gag"/>
    <property type="match status" value="1"/>
</dbReference>
<keyword evidence="4" id="KW-0540">Nuclease</keyword>
<dbReference type="InterPro" id="IPR043502">
    <property type="entry name" value="DNA/RNA_pol_sf"/>
</dbReference>
<feature type="compositionally biased region" description="Basic and acidic residues" evidence="8">
    <location>
        <begin position="1955"/>
        <end position="1967"/>
    </location>
</feature>
<dbReference type="CDD" id="cd09274">
    <property type="entry name" value="RNase_HI_RT_Ty3"/>
    <property type="match status" value="1"/>
</dbReference>
<dbReference type="CDD" id="cd01647">
    <property type="entry name" value="RT_LTR"/>
    <property type="match status" value="1"/>
</dbReference>
<name>A0A6L2JFX4_TANCI</name>
<dbReference type="InterPro" id="IPR000477">
    <property type="entry name" value="RT_dom"/>
</dbReference>
<feature type="compositionally biased region" description="Low complexity" evidence="8">
    <location>
        <begin position="357"/>
        <end position="370"/>
    </location>
</feature>
<dbReference type="Pfam" id="PF17917">
    <property type="entry name" value="RT_RNaseH"/>
    <property type="match status" value="1"/>
</dbReference>
<feature type="compositionally biased region" description="Low complexity" evidence="8">
    <location>
        <begin position="84"/>
        <end position="122"/>
    </location>
</feature>
<keyword evidence="5" id="KW-0255">Endonuclease</keyword>
<protein>
    <recommendedName>
        <fullName evidence="1">RNA-directed DNA polymerase</fullName>
        <ecNumber evidence="1">2.7.7.49</ecNumber>
    </recommendedName>
</protein>
<feature type="compositionally biased region" description="Gly residues" evidence="8">
    <location>
        <begin position="371"/>
        <end position="387"/>
    </location>
</feature>
<dbReference type="GO" id="GO:0016787">
    <property type="term" value="F:hydrolase activity"/>
    <property type="evidence" value="ECO:0007669"/>
    <property type="project" value="UniProtKB-KW"/>
</dbReference>
<evidence type="ECO:0000256" key="1">
    <source>
        <dbReference type="ARBA" id="ARBA00012493"/>
    </source>
</evidence>
<proteinExistence type="predicted"/>
<evidence type="ECO:0000256" key="8">
    <source>
        <dbReference type="SAM" id="MobiDB-lite"/>
    </source>
</evidence>
<dbReference type="Gene3D" id="3.30.420.10">
    <property type="entry name" value="Ribonuclease H-like superfamily/Ribonuclease H"/>
    <property type="match status" value="1"/>
</dbReference>
<dbReference type="Gene3D" id="3.30.70.270">
    <property type="match status" value="1"/>
</dbReference>
<dbReference type="Gene3D" id="3.10.10.10">
    <property type="entry name" value="HIV Type 1 Reverse Transcriptase, subunit A, domain 1"/>
    <property type="match status" value="1"/>
</dbReference>
<evidence type="ECO:0000256" key="7">
    <source>
        <dbReference type="ARBA" id="ARBA00022918"/>
    </source>
</evidence>
<dbReference type="InterPro" id="IPR041373">
    <property type="entry name" value="RT_RNaseH"/>
</dbReference>
<keyword evidence="3" id="KW-0548">Nucleotidyltransferase</keyword>
<dbReference type="SUPFAM" id="SSF56672">
    <property type="entry name" value="DNA/RNA polymerases"/>
    <property type="match status" value="1"/>
</dbReference>
<dbReference type="InterPro" id="IPR043128">
    <property type="entry name" value="Rev_trsase/Diguanyl_cyclase"/>
</dbReference>
<feature type="region of interest" description="Disordered" evidence="8">
    <location>
        <begin position="356"/>
        <end position="398"/>
    </location>
</feature>
<reference evidence="12" key="1">
    <citation type="journal article" date="2019" name="Sci. Rep.">
        <title>Draft genome of Tanacetum cinerariifolium, the natural source of mosquito coil.</title>
        <authorList>
            <person name="Yamashiro T."/>
            <person name="Shiraishi A."/>
            <person name="Satake H."/>
            <person name="Nakayama K."/>
        </authorList>
    </citation>
    <scope>NUCLEOTIDE SEQUENCE</scope>
</reference>
<evidence type="ECO:0000259" key="10">
    <source>
        <dbReference type="Pfam" id="PF03732"/>
    </source>
</evidence>
<feature type="compositionally biased region" description="Basic and acidic residues" evidence="8">
    <location>
        <begin position="1523"/>
        <end position="1543"/>
    </location>
</feature>
<evidence type="ECO:0000256" key="5">
    <source>
        <dbReference type="ARBA" id="ARBA00022759"/>
    </source>
</evidence>
<evidence type="ECO:0000259" key="9">
    <source>
        <dbReference type="Pfam" id="PF00078"/>
    </source>
</evidence>
<feature type="compositionally biased region" description="Acidic residues" evidence="8">
    <location>
        <begin position="1681"/>
        <end position="1698"/>
    </location>
</feature>
<feature type="region of interest" description="Disordered" evidence="8">
    <location>
        <begin position="1517"/>
        <end position="1546"/>
    </location>
</feature>
<feature type="domain" description="Retrotransposon gag" evidence="10">
    <location>
        <begin position="426"/>
        <end position="479"/>
    </location>
</feature>
<dbReference type="InterPro" id="IPR012337">
    <property type="entry name" value="RNaseH-like_sf"/>
</dbReference>
<dbReference type="SUPFAM" id="SSF53098">
    <property type="entry name" value="Ribonuclease H-like"/>
    <property type="match status" value="1"/>
</dbReference>
<dbReference type="GO" id="GO:0004519">
    <property type="term" value="F:endonuclease activity"/>
    <property type="evidence" value="ECO:0007669"/>
    <property type="project" value="UniProtKB-KW"/>
</dbReference>
<dbReference type="Pfam" id="PF00078">
    <property type="entry name" value="RVT_1"/>
    <property type="match status" value="1"/>
</dbReference>
<dbReference type="EC" id="2.7.7.49" evidence="1"/>
<feature type="region of interest" description="Disordered" evidence="8">
    <location>
        <begin position="525"/>
        <end position="557"/>
    </location>
</feature>
<keyword evidence="6" id="KW-0378">Hydrolase</keyword>
<evidence type="ECO:0000256" key="4">
    <source>
        <dbReference type="ARBA" id="ARBA00022722"/>
    </source>
</evidence>
<feature type="region of interest" description="Disordered" evidence="8">
    <location>
        <begin position="1631"/>
        <end position="1698"/>
    </location>
</feature>
<dbReference type="GO" id="GO:0003676">
    <property type="term" value="F:nucleic acid binding"/>
    <property type="evidence" value="ECO:0007669"/>
    <property type="project" value="InterPro"/>
</dbReference>
<dbReference type="Pfam" id="PF08284">
    <property type="entry name" value="RVP_2"/>
    <property type="match status" value="1"/>
</dbReference>
<feature type="domain" description="Reverse transcriptase RNase H-like" evidence="11">
    <location>
        <begin position="970"/>
        <end position="1067"/>
    </location>
</feature>
<feature type="region of interest" description="Disordered" evidence="8">
    <location>
        <begin position="1947"/>
        <end position="1967"/>
    </location>
</feature>
<dbReference type="Gene3D" id="2.40.70.10">
    <property type="entry name" value="Acid Proteases"/>
    <property type="match status" value="1"/>
</dbReference>
<feature type="compositionally biased region" description="Acidic residues" evidence="8">
    <location>
        <begin position="1631"/>
        <end position="1670"/>
    </location>
</feature>
<dbReference type="PANTHER" id="PTHR37984">
    <property type="entry name" value="PROTEIN CBG26694"/>
    <property type="match status" value="1"/>
</dbReference>
<evidence type="ECO:0000256" key="2">
    <source>
        <dbReference type="ARBA" id="ARBA00022679"/>
    </source>
</evidence>
<dbReference type="InterPro" id="IPR050951">
    <property type="entry name" value="Retrovirus_Pol_polyprotein"/>
</dbReference>
<keyword evidence="7" id="KW-0695">RNA-directed DNA polymerase</keyword>
<evidence type="ECO:0000259" key="11">
    <source>
        <dbReference type="Pfam" id="PF17917"/>
    </source>
</evidence>
<dbReference type="GO" id="GO:0003964">
    <property type="term" value="F:RNA-directed DNA polymerase activity"/>
    <property type="evidence" value="ECO:0007669"/>
    <property type="project" value="UniProtKB-KW"/>
</dbReference>
<organism evidence="12">
    <name type="scientific">Tanacetum cinerariifolium</name>
    <name type="common">Dalmatian daisy</name>
    <name type="synonym">Chrysanthemum cinerariifolium</name>
    <dbReference type="NCBI Taxonomy" id="118510"/>
    <lineage>
        <taxon>Eukaryota</taxon>
        <taxon>Viridiplantae</taxon>
        <taxon>Streptophyta</taxon>
        <taxon>Embryophyta</taxon>
        <taxon>Tracheophyta</taxon>
        <taxon>Spermatophyta</taxon>
        <taxon>Magnoliopsida</taxon>
        <taxon>eudicotyledons</taxon>
        <taxon>Gunneridae</taxon>
        <taxon>Pentapetalae</taxon>
        <taxon>asterids</taxon>
        <taxon>campanulids</taxon>
        <taxon>Asterales</taxon>
        <taxon>Asteraceae</taxon>
        <taxon>Asteroideae</taxon>
        <taxon>Anthemideae</taxon>
        <taxon>Anthemidinae</taxon>
        <taxon>Tanacetum</taxon>
    </lineage>
</organism>
<comment type="caution">
    <text evidence="12">The sequence shown here is derived from an EMBL/GenBank/DDBJ whole genome shotgun (WGS) entry which is preliminary data.</text>
</comment>
<evidence type="ECO:0000256" key="6">
    <source>
        <dbReference type="ARBA" id="ARBA00022801"/>
    </source>
</evidence>
<gene>
    <name evidence="12" type="ORF">Tci_007445</name>
</gene>
<dbReference type="CDD" id="cd00303">
    <property type="entry name" value="retropepsin_like"/>
    <property type="match status" value="1"/>
</dbReference>